<organism evidence="1 2">
    <name type="scientific">Desertifilum tharense IPPAS B-1220</name>
    <dbReference type="NCBI Taxonomy" id="1781255"/>
    <lineage>
        <taxon>Bacteria</taxon>
        <taxon>Bacillati</taxon>
        <taxon>Cyanobacteriota</taxon>
        <taxon>Cyanophyceae</taxon>
        <taxon>Desertifilales</taxon>
        <taxon>Desertifilaceae</taxon>
        <taxon>Desertifilum</taxon>
    </lineage>
</organism>
<protein>
    <submittedName>
        <fullName evidence="1">WD40 repeat domain-containing protein</fullName>
    </submittedName>
</protein>
<reference evidence="1 2" key="1">
    <citation type="journal article" date="2016" name="Genome Announc.">
        <title>Draft Genome Sequence of the Thermotolerant Cyanobacterium Desertifilum sp. IPPAS B-1220.</title>
        <authorList>
            <person name="Mironov K.S."/>
            <person name="Sinetova M.A."/>
            <person name="Bolatkhan K."/>
            <person name="Zayadan B.K."/>
            <person name="Ustinova V.V."/>
            <person name="Kupriyanova E.V."/>
            <person name="Skrypnik A.N."/>
            <person name="Gogoleva N.E."/>
            <person name="Gogolev Y.V."/>
            <person name="Los D.A."/>
        </authorList>
    </citation>
    <scope>NUCLEOTIDE SEQUENCE [LARGE SCALE GENOMIC DNA]</scope>
    <source>
        <strain evidence="1 2">IPPAS B-1220</strain>
    </source>
</reference>
<keyword evidence="2" id="KW-1185">Reference proteome</keyword>
<name>A0ACD5GSQ0_9CYAN</name>
<evidence type="ECO:0000313" key="1">
    <source>
        <dbReference type="EMBL" id="XPM63935.1"/>
    </source>
</evidence>
<dbReference type="Proteomes" id="UP000095472">
    <property type="component" value="Chromosome"/>
</dbReference>
<gene>
    <name evidence="1" type="ORF">BH720_033280</name>
</gene>
<proteinExistence type="predicted"/>
<dbReference type="EMBL" id="CP182909">
    <property type="protein sequence ID" value="XPM63935.1"/>
    <property type="molecule type" value="Genomic_DNA"/>
</dbReference>
<accession>A0ACD5GSQ0</accession>
<sequence>MLGQRFSRWHYSHLVPQTDFTAHDNIVTDIAIAPNQHLISASIDETLKIWHLKTRQLLYTLPGHAKGVTCLVLKSRW</sequence>
<evidence type="ECO:0000313" key="2">
    <source>
        <dbReference type="Proteomes" id="UP000095472"/>
    </source>
</evidence>